<protein>
    <recommendedName>
        <fullName evidence="4">J domain-containing protein</fullName>
    </recommendedName>
</protein>
<dbReference type="InterPro" id="IPR009073">
    <property type="entry name" value="HscB_oligo_C"/>
</dbReference>
<evidence type="ECO:0000259" key="4">
    <source>
        <dbReference type="PROSITE" id="PS50076"/>
    </source>
</evidence>
<reference evidence="5" key="2">
    <citation type="journal article" date="2021" name="World Allergy Organ. J.">
        <title>Chromosome-level assembly of Dermatophagoides farinae genome and transcriptome reveals two novel allergens Der f 37 and Der f 39.</title>
        <authorList>
            <person name="Chen J."/>
            <person name="Cai Z."/>
            <person name="Fan D."/>
            <person name="Hu J."/>
            <person name="Hou Y."/>
            <person name="He Y."/>
            <person name="Zhang Z."/>
            <person name="Zhao Z."/>
            <person name="Gao P."/>
            <person name="Hu W."/>
            <person name="Sun J."/>
            <person name="Li J."/>
            <person name="Ji K."/>
        </authorList>
    </citation>
    <scope>NUCLEOTIDE SEQUENCE</scope>
    <source>
        <strain evidence="5">JKM2019</strain>
    </source>
</reference>
<comment type="caution">
    <text evidence="5">The sequence shown here is derived from an EMBL/GenBank/DDBJ whole genome shotgun (WGS) entry which is preliminary data.</text>
</comment>
<dbReference type="EMBL" id="SDOV01000010">
    <property type="protein sequence ID" value="KAH7636618.1"/>
    <property type="molecule type" value="Genomic_DNA"/>
</dbReference>
<dbReference type="Proteomes" id="UP000828236">
    <property type="component" value="Unassembled WGS sequence"/>
</dbReference>
<dbReference type="CDD" id="cd06257">
    <property type="entry name" value="DnaJ"/>
    <property type="match status" value="1"/>
</dbReference>
<evidence type="ECO:0000256" key="3">
    <source>
        <dbReference type="SAM" id="MobiDB-lite"/>
    </source>
</evidence>
<dbReference type="PANTHER" id="PTHR14021">
    <property type="entry name" value="IRON-SULFUR CLUSTER CO-CHAPERONE PROTEIN HSCB"/>
    <property type="match status" value="1"/>
</dbReference>
<comment type="similarity">
    <text evidence="1">Belongs to the HscB family.</text>
</comment>
<feature type="compositionally biased region" description="Low complexity" evidence="3">
    <location>
        <begin position="15"/>
        <end position="34"/>
    </location>
</feature>
<dbReference type="GO" id="GO:0005739">
    <property type="term" value="C:mitochondrion"/>
    <property type="evidence" value="ECO:0007669"/>
    <property type="project" value="TreeGrafter"/>
</dbReference>
<dbReference type="AlphaFoldDB" id="A0A9D4NR28"/>
<dbReference type="GO" id="GO:0001671">
    <property type="term" value="F:ATPase activator activity"/>
    <property type="evidence" value="ECO:0007669"/>
    <property type="project" value="InterPro"/>
</dbReference>
<dbReference type="InterPro" id="IPR001623">
    <property type="entry name" value="DnaJ_domain"/>
</dbReference>
<feature type="domain" description="J" evidence="4">
    <location>
        <begin position="188"/>
        <end position="272"/>
    </location>
</feature>
<reference evidence="5" key="1">
    <citation type="submission" date="2020-06" db="EMBL/GenBank/DDBJ databases">
        <authorList>
            <person name="Ji K."/>
            <person name="Li J."/>
        </authorList>
    </citation>
    <scope>NUCLEOTIDE SEQUENCE</scope>
    <source>
        <strain evidence="5">JKM2019</strain>
        <tissue evidence="5">Whole body</tissue>
    </source>
</reference>
<dbReference type="SUPFAM" id="SSF47144">
    <property type="entry name" value="HSC20 (HSCB), C-terminal oligomerisation domain"/>
    <property type="match status" value="1"/>
</dbReference>
<evidence type="ECO:0000256" key="1">
    <source>
        <dbReference type="ARBA" id="ARBA00010476"/>
    </source>
</evidence>
<dbReference type="SUPFAM" id="SSF46565">
    <property type="entry name" value="Chaperone J-domain"/>
    <property type="match status" value="1"/>
</dbReference>
<dbReference type="InterPro" id="IPR036386">
    <property type="entry name" value="HscB_C_sf"/>
</dbReference>
<dbReference type="PROSITE" id="PS50076">
    <property type="entry name" value="DNAJ_2"/>
    <property type="match status" value="1"/>
</dbReference>
<dbReference type="Gene3D" id="1.20.1280.20">
    <property type="entry name" value="HscB, C-terminal domain"/>
    <property type="match status" value="1"/>
</dbReference>
<organism evidence="5">
    <name type="scientific">Dermatophagoides farinae</name>
    <name type="common">American house dust mite</name>
    <dbReference type="NCBI Taxonomy" id="6954"/>
    <lineage>
        <taxon>Eukaryota</taxon>
        <taxon>Metazoa</taxon>
        <taxon>Ecdysozoa</taxon>
        <taxon>Arthropoda</taxon>
        <taxon>Chelicerata</taxon>
        <taxon>Arachnida</taxon>
        <taxon>Acari</taxon>
        <taxon>Acariformes</taxon>
        <taxon>Sarcoptiformes</taxon>
        <taxon>Astigmata</taxon>
        <taxon>Psoroptidia</taxon>
        <taxon>Analgoidea</taxon>
        <taxon>Pyroglyphidae</taxon>
        <taxon>Dermatophagoidinae</taxon>
        <taxon>Dermatophagoides</taxon>
    </lineage>
</organism>
<accession>A0A9D4NR28</accession>
<proteinExistence type="inferred from homology"/>
<feature type="region of interest" description="Disordered" evidence="3">
    <location>
        <begin position="15"/>
        <end position="44"/>
    </location>
</feature>
<evidence type="ECO:0000313" key="5">
    <source>
        <dbReference type="EMBL" id="KAH7636618.1"/>
    </source>
</evidence>
<keyword evidence="2" id="KW-0143">Chaperone</keyword>
<dbReference type="NCBIfam" id="TIGR00714">
    <property type="entry name" value="hscB"/>
    <property type="match status" value="1"/>
</dbReference>
<gene>
    <name evidence="5" type="ORF">HUG17_10588</name>
</gene>
<dbReference type="GO" id="GO:0051087">
    <property type="term" value="F:protein-folding chaperone binding"/>
    <property type="evidence" value="ECO:0007669"/>
    <property type="project" value="InterPro"/>
</dbReference>
<feature type="compositionally biased region" description="Acidic residues" evidence="3">
    <location>
        <begin position="35"/>
        <end position="44"/>
    </location>
</feature>
<dbReference type="PANTHER" id="PTHR14021:SF15">
    <property type="entry name" value="IRON-SULFUR CLUSTER CO-CHAPERONE PROTEIN HSCB"/>
    <property type="match status" value="1"/>
</dbReference>
<sequence length="361" mass="41577">MKIYDNFISWELSSSSSAPEYTNSNDNGNNNNNNNEDEDNEDDNIENTTATLNKLYNMNGGAKSSLEYCHSSFKTSSSSSSCLSMNRLTFFDNKNIIRLSLKPVSLLPQRPMTSSSHNMYGIGRPKQQSPSSTLIRVWKCDKPLHENRHQSNATNGSNTQVLHNDNNNDVIIKCPHCSALQPISKNVDYFQLFNLNSMVIANKQQQPYWNYDIDLEKLRRNYLRLQQNMHPDMNINRSNIESEFSSTNSSIINDGYKILRDPYQRALYMLRLMFNIIIDEVNMDSEPNSLLEIMELNEEIELAHNDPDSLRVIMEQLKENMEKLMQNLTIAFNDLNASEARTLTIKYSYYNNAMAKLKSSL</sequence>
<dbReference type="Pfam" id="PF07743">
    <property type="entry name" value="HSCB_C"/>
    <property type="match status" value="1"/>
</dbReference>
<evidence type="ECO:0000256" key="2">
    <source>
        <dbReference type="ARBA" id="ARBA00023186"/>
    </source>
</evidence>
<name>A0A9D4NR28_DERFA</name>
<dbReference type="GO" id="GO:0051259">
    <property type="term" value="P:protein complex oligomerization"/>
    <property type="evidence" value="ECO:0007669"/>
    <property type="project" value="InterPro"/>
</dbReference>
<dbReference type="Gene3D" id="1.10.287.110">
    <property type="entry name" value="DnaJ domain"/>
    <property type="match status" value="1"/>
</dbReference>
<feature type="region of interest" description="Disordered" evidence="3">
    <location>
        <begin position="110"/>
        <end position="129"/>
    </location>
</feature>
<dbReference type="InterPro" id="IPR036869">
    <property type="entry name" value="J_dom_sf"/>
</dbReference>
<dbReference type="InterPro" id="IPR004640">
    <property type="entry name" value="HscB"/>
</dbReference>
<dbReference type="GO" id="GO:0044571">
    <property type="term" value="P:[2Fe-2S] cluster assembly"/>
    <property type="evidence" value="ECO:0007669"/>
    <property type="project" value="InterPro"/>
</dbReference>